<dbReference type="CDD" id="cd20557">
    <property type="entry name" value="CYCLIN_ScPCL1-like"/>
    <property type="match status" value="1"/>
</dbReference>
<accession>A0A507EFS1</accession>
<dbReference type="EMBL" id="QEAQ01000002">
    <property type="protein sequence ID" value="TPX62612.1"/>
    <property type="molecule type" value="Genomic_DNA"/>
</dbReference>
<dbReference type="STRING" id="109895.A0A507EFS1"/>
<dbReference type="InterPro" id="IPR036915">
    <property type="entry name" value="Cyclin-like_sf"/>
</dbReference>
<organism evidence="2 3">
    <name type="scientific">Powellomyces hirtus</name>
    <dbReference type="NCBI Taxonomy" id="109895"/>
    <lineage>
        <taxon>Eukaryota</taxon>
        <taxon>Fungi</taxon>
        <taxon>Fungi incertae sedis</taxon>
        <taxon>Chytridiomycota</taxon>
        <taxon>Chytridiomycota incertae sedis</taxon>
        <taxon>Chytridiomycetes</taxon>
        <taxon>Spizellomycetales</taxon>
        <taxon>Powellomycetaceae</taxon>
        <taxon>Powellomyces</taxon>
    </lineage>
</organism>
<keyword evidence="3" id="KW-1185">Reference proteome</keyword>
<dbReference type="GO" id="GO:0019901">
    <property type="term" value="F:protein kinase binding"/>
    <property type="evidence" value="ECO:0007669"/>
    <property type="project" value="InterPro"/>
</dbReference>
<sequence length="313" mass="34455">MSASDLPLSTTFPFAFPLSSQLTSDVAELSALIVLHLWSRISITQLLIVWSSSISAAASPMAAYYPSPASTVSSTSFTSSPSLSSSVPLTPAGVTQFRGYVEHLLSTTKVSSSVIVLALKYLQRISANRHLIRGTSPLVTLADSYKLAFTVSLVLANKFADDERFTNMAWASVADFDVDVLNRAELDALDAIQWKLTVDEGEYTKWIETVSLFASSTAAASEDLEQRKQLIKAQQQQQEREELLLQQQLGLQRARQPVIISHLPSPPSQSSPFQYTYHRPRSGPMQWQMRPRPDDLDANSVASLYHPSVVVGH</sequence>
<dbReference type="AlphaFoldDB" id="A0A507EFS1"/>
<evidence type="ECO:0000313" key="3">
    <source>
        <dbReference type="Proteomes" id="UP000318582"/>
    </source>
</evidence>
<dbReference type="InterPro" id="IPR013922">
    <property type="entry name" value="Cyclin_PHO80-like"/>
</dbReference>
<dbReference type="Gene3D" id="1.10.472.10">
    <property type="entry name" value="Cyclin-like"/>
    <property type="match status" value="1"/>
</dbReference>
<dbReference type="PANTHER" id="PTHR15615:SF27">
    <property type="entry name" value="PHO85 CYCLIN CLG1"/>
    <property type="match status" value="1"/>
</dbReference>
<dbReference type="GO" id="GO:0000307">
    <property type="term" value="C:cyclin-dependent protein kinase holoenzyme complex"/>
    <property type="evidence" value="ECO:0007669"/>
    <property type="project" value="TreeGrafter"/>
</dbReference>
<dbReference type="GO" id="GO:0016538">
    <property type="term" value="F:cyclin-dependent protein serine/threonine kinase regulator activity"/>
    <property type="evidence" value="ECO:0007669"/>
    <property type="project" value="TreeGrafter"/>
</dbReference>
<protein>
    <submittedName>
        <fullName evidence="2">Uncharacterized protein</fullName>
    </submittedName>
</protein>
<dbReference type="Pfam" id="PF08613">
    <property type="entry name" value="Cyclin"/>
    <property type="match status" value="1"/>
</dbReference>
<feature type="region of interest" description="Disordered" evidence="1">
    <location>
        <begin position="279"/>
        <end position="299"/>
    </location>
</feature>
<gene>
    <name evidence="2" type="ORF">PhCBS80983_g00399</name>
</gene>
<dbReference type="SUPFAM" id="SSF47954">
    <property type="entry name" value="Cyclin-like"/>
    <property type="match status" value="1"/>
</dbReference>
<dbReference type="Proteomes" id="UP000318582">
    <property type="component" value="Unassembled WGS sequence"/>
</dbReference>
<proteinExistence type="predicted"/>
<dbReference type="GO" id="GO:0005634">
    <property type="term" value="C:nucleus"/>
    <property type="evidence" value="ECO:0007669"/>
    <property type="project" value="TreeGrafter"/>
</dbReference>
<name>A0A507EFS1_9FUNG</name>
<comment type="caution">
    <text evidence="2">The sequence shown here is derived from an EMBL/GenBank/DDBJ whole genome shotgun (WGS) entry which is preliminary data.</text>
</comment>
<evidence type="ECO:0000256" key="1">
    <source>
        <dbReference type="SAM" id="MobiDB-lite"/>
    </source>
</evidence>
<reference evidence="2 3" key="1">
    <citation type="journal article" date="2019" name="Sci. Rep.">
        <title>Comparative genomics of chytrid fungi reveal insights into the obligate biotrophic and pathogenic lifestyle of Synchytrium endobioticum.</title>
        <authorList>
            <person name="van de Vossenberg B.T.L.H."/>
            <person name="Warris S."/>
            <person name="Nguyen H.D.T."/>
            <person name="van Gent-Pelzer M.P.E."/>
            <person name="Joly D.L."/>
            <person name="van de Geest H.C."/>
            <person name="Bonants P.J.M."/>
            <person name="Smith D.S."/>
            <person name="Levesque C.A."/>
            <person name="van der Lee T.A.J."/>
        </authorList>
    </citation>
    <scope>NUCLEOTIDE SEQUENCE [LARGE SCALE GENOMIC DNA]</scope>
    <source>
        <strain evidence="2 3">CBS 809.83</strain>
    </source>
</reference>
<evidence type="ECO:0000313" key="2">
    <source>
        <dbReference type="EMBL" id="TPX62612.1"/>
    </source>
</evidence>
<dbReference type="PANTHER" id="PTHR15615">
    <property type="match status" value="1"/>
</dbReference>